<dbReference type="InterPro" id="IPR016156">
    <property type="entry name" value="FAD/NAD-linked_Rdtase_dimer_sf"/>
</dbReference>
<dbReference type="Pfam" id="PF14759">
    <property type="entry name" value="Reductase_C"/>
    <property type="match status" value="1"/>
</dbReference>
<reference evidence="7 8" key="1">
    <citation type="submission" date="2023-08" db="EMBL/GenBank/DDBJ databases">
        <authorList>
            <person name="Girao M."/>
            <person name="Carvalho M.F."/>
        </authorList>
    </citation>
    <scope>NUCLEOTIDE SEQUENCE [LARGE SCALE GENOMIC DNA]</scope>
    <source>
        <strain evidence="7 8">CC-R104</strain>
    </source>
</reference>
<dbReference type="RefSeq" id="WP_330152744.1">
    <property type="nucleotide sequence ID" value="NZ_JAUZMZ010000078.1"/>
</dbReference>
<dbReference type="EMBL" id="JAUZMZ010000078">
    <property type="protein sequence ID" value="MEE2033334.1"/>
    <property type="molecule type" value="Genomic_DNA"/>
</dbReference>
<dbReference type="InterPro" id="IPR050446">
    <property type="entry name" value="FAD-oxidoreductase/Apoptosis"/>
</dbReference>
<dbReference type="Gene3D" id="3.50.50.60">
    <property type="entry name" value="FAD/NAD(P)-binding domain"/>
    <property type="match status" value="2"/>
</dbReference>
<evidence type="ECO:0000256" key="1">
    <source>
        <dbReference type="ARBA" id="ARBA00001974"/>
    </source>
</evidence>
<dbReference type="InterPro" id="IPR036188">
    <property type="entry name" value="FAD/NAD-bd_sf"/>
</dbReference>
<gene>
    <name evidence="7" type="ORF">Q8814_14625</name>
</gene>
<keyword evidence="4" id="KW-0560">Oxidoreductase</keyword>
<evidence type="ECO:0000256" key="4">
    <source>
        <dbReference type="ARBA" id="ARBA00023002"/>
    </source>
</evidence>
<dbReference type="PANTHER" id="PTHR43557">
    <property type="entry name" value="APOPTOSIS-INDUCING FACTOR 1"/>
    <property type="match status" value="1"/>
</dbReference>
<evidence type="ECO:0000256" key="3">
    <source>
        <dbReference type="ARBA" id="ARBA00022827"/>
    </source>
</evidence>
<dbReference type="SUPFAM" id="SSF55424">
    <property type="entry name" value="FAD/NAD-linked reductases, dimerisation (C-terminal) domain"/>
    <property type="match status" value="1"/>
</dbReference>
<feature type="domain" description="FAD/NAD(P)-binding" evidence="5">
    <location>
        <begin position="6"/>
        <end position="274"/>
    </location>
</feature>
<comment type="cofactor">
    <cofactor evidence="1">
        <name>FAD</name>
        <dbReference type="ChEBI" id="CHEBI:57692"/>
    </cofactor>
</comment>
<organism evidence="7 8">
    <name type="scientific">Rhodococcus chondri</name>
    <dbReference type="NCBI Taxonomy" id="3065941"/>
    <lineage>
        <taxon>Bacteria</taxon>
        <taxon>Bacillati</taxon>
        <taxon>Actinomycetota</taxon>
        <taxon>Actinomycetes</taxon>
        <taxon>Mycobacteriales</taxon>
        <taxon>Nocardiaceae</taxon>
        <taxon>Rhodococcus</taxon>
    </lineage>
</organism>
<keyword evidence="8" id="KW-1185">Reference proteome</keyword>
<name>A0ABU7JTI1_9NOCA</name>
<keyword evidence="3" id="KW-0274">FAD</keyword>
<dbReference type="PANTHER" id="PTHR43557:SF2">
    <property type="entry name" value="RIESKE DOMAIN-CONTAINING PROTEIN-RELATED"/>
    <property type="match status" value="1"/>
</dbReference>
<protein>
    <submittedName>
        <fullName evidence="7">FAD-dependent oxidoreductase</fullName>
    </submittedName>
</protein>
<comment type="caution">
    <text evidence="7">The sequence shown here is derived from an EMBL/GenBank/DDBJ whole genome shotgun (WGS) entry which is preliminary data.</text>
</comment>
<evidence type="ECO:0000259" key="5">
    <source>
        <dbReference type="Pfam" id="PF07992"/>
    </source>
</evidence>
<keyword evidence="2" id="KW-0285">Flavoprotein</keyword>
<feature type="domain" description="Reductase C-terminal" evidence="6">
    <location>
        <begin position="308"/>
        <end position="390"/>
    </location>
</feature>
<dbReference type="SUPFAM" id="SSF51905">
    <property type="entry name" value="FAD/NAD(P)-binding domain"/>
    <property type="match status" value="2"/>
</dbReference>
<evidence type="ECO:0000313" key="8">
    <source>
        <dbReference type="Proteomes" id="UP001331936"/>
    </source>
</evidence>
<proteinExistence type="predicted"/>
<accession>A0ABU7JTI1</accession>
<evidence type="ECO:0000259" key="6">
    <source>
        <dbReference type="Pfam" id="PF14759"/>
    </source>
</evidence>
<dbReference type="PRINTS" id="PR00368">
    <property type="entry name" value="FADPNR"/>
</dbReference>
<evidence type="ECO:0000313" key="7">
    <source>
        <dbReference type="EMBL" id="MEE2033334.1"/>
    </source>
</evidence>
<dbReference type="Gene3D" id="3.30.390.30">
    <property type="match status" value="1"/>
</dbReference>
<sequence>MFVGRRIVVVGGGLAGLRTCEALRAAGYDGGIELLCAEAVLPYDRPPLSKAALTGSQDTTFDVDFDGLGIEVRLGARAVSLDCGRRIVTTEDGEHPYDALVIATGAAPIVLPGRGRQQVLRTSSDAEALRGELRSGTRLTLVGAGWINAEIATTALSLDCSVTVVEADSAPLRGPLGPRVAERMLPWWGAADLRCDVGVIEVVEAGPVLSDGTLIESDVVVTGIGVRPDIGWLAGSGLDIDRGVVVDESLRTSDPAVFAVGDVAARWSPRYGSRIVGQHWDDARTGPATVAAALLRPDERPVFDPVPYFWSDQFGHKVQFVGYRTESDEMVFRDGDDGKWGAAWFDEAGRLTAHLTVDSPRHMVQARMAIDRGVVVDPDSIRDLAAPLQSVPLPTTT</sequence>
<dbReference type="InterPro" id="IPR023753">
    <property type="entry name" value="FAD/NAD-binding_dom"/>
</dbReference>
<evidence type="ECO:0000256" key="2">
    <source>
        <dbReference type="ARBA" id="ARBA00022630"/>
    </source>
</evidence>
<dbReference type="InterPro" id="IPR028202">
    <property type="entry name" value="Reductase_C"/>
</dbReference>
<dbReference type="PRINTS" id="PR00469">
    <property type="entry name" value="PNDRDTASEII"/>
</dbReference>
<dbReference type="Proteomes" id="UP001331936">
    <property type="component" value="Unassembled WGS sequence"/>
</dbReference>
<dbReference type="Pfam" id="PF07992">
    <property type="entry name" value="Pyr_redox_2"/>
    <property type="match status" value="1"/>
</dbReference>